<protein>
    <submittedName>
        <fullName evidence="2">Nucleotidyltransferase</fullName>
    </submittedName>
</protein>
<dbReference type="SUPFAM" id="SSF53448">
    <property type="entry name" value="Nucleotide-diphospho-sugar transferases"/>
    <property type="match status" value="1"/>
</dbReference>
<dbReference type="InterPro" id="IPR005835">
    <property type="entry name" value="NTP_transferase_dom"/>
</dbReference>
<dbReference type="Pfam" id="PF00483">
    <property type="entry name" value="NTP_transferase"/>
    <property type="match status" value="1"/>
</dbReference>
<sequence length="306" mass="34971">MREPTLVVLAAGMGSRYGGLKQMDPVDNEKHTLLDFSVYDAKRAGFKKVVFIIKHAIEEEFVRMVGSRMEPFIEVEYVFQELDKLPEGYHVPEGREKPFGTGHALLCCKDVIKEPFVVINADDYYGPKAFQMMYDFLTTHEDGEKYSYAMIGFYIENTITENGSVARGICHVDGDNYLTDIVERTRIEKRGEGAAFTLDDGATWEDIPAHTLISMNCWGFTPGILDELEQQFPVFLDTEVKENPMKAEFFLPNVVGELLKEGKASVKVLESEEKWYGVTYHEDKRTVMEAIEAKKQDGLYPRDLWK</sequence>
<dbReference type="Gene3D" id="3.90.550.10">
    <property type="entry name" value="Spore Coat Polysaccharide Biosynthesis Protein SpsA, Chain A"/>
    <property type="match status" value="1"/>
</dbReference>
<organism evidence="2 3">
    <name type="scientific">Candidatus Anaerobutyricum stercoripullorum</name>
    <dbReference type="NCBI Taxonomy" id="2838456"/>
    <lineage>
        <taxon>Bacteria</taxon>
        <taxon>Bacillati</taxon>
        <taxon>Bacillota</taxon>
        <taxon>Clostridia</taxon>
        <taxon>Lachnospirales</taxon>
        <taxon>Lachnospiraceae</taxon>
        <taxon>Anaerobutyricum</taxon>
    </lineage>
</organism>
<proteinExistence type="predicted"/>
<reference evidence="2" key="2">
    <citation type="submission" date="2021-04" db="EMBL/GenBank/DDBJ databases">
        <authorList>
            <person name="Gilroy R."/>
        </authorList>
    </citation>
    <scope>NUCLEOTIDE SEQUENCE</scope>
    <source>
        <strain evidence="2">ChiSxjej3B15-1167</strain>
    </source>
</reference>
<accession>A0A9D1X484</accession>
<dbReference type="InterPro" id="IPR029044">
    <property type="entry name" value="Nucleotide-diphossugar_trans"/>
</dbReference>
<name>A0A9D1X484_9FIRM</name>
<evidence type="ECO:0000313" key="3">
    <source>
        <dbReference type="Proteomes" id="UP000886805"/>
    </source>
</evidence>
<gene>
    <name evidence="2" type="ORF">H9849_05930</name>
</gene>
<dbReference type="EMBL" id="DXEQ01000171">
    <property type="protein sequence ID" value="HIX72543.1"/>
    <property type="molecule type" value="Genomic_DNA"/>
</dbReference>
<comment type="caution">
    <text evidence="2">The sequence shown here is derived from an EMBL/GenBank/DDBJ whole genome shotgun (WGS) entry which is preliminary data.</text>
</comment>
<feature type="domain" description="Nucleotidyl transferase" evidence="1">
    <location>
        <begin position="7"/>
        <end position="281"/>
    </location>
</feature>
<reference evidence="2" key="1">
    <citation type="journal article" date="2021" name="PeerJ">
        <title>Extensive microbial diversity within the chicken gut microbiome revealed by metagenomics and culture.</title>
        <authorList>
            <person name="Gilroy R."/>
            <person name="Ravi A."/>
            <person name="Getino M."/>
            <person name="Pursley I."/>
            <person name="Horton D.L."/>
            <person name="Alikhan N.F."/>
            <person name="Baker D."/>
            <person name="Gharbi K."/>
            <person name="Hall N."/>
            <person name="Watson M."/>
            <person name="Adriaenssens E.M."/>
            <person name="Foster-Nyarko E."/>
            <person name="Jarju S."/>
            <person name="Secka A."/>
            <person name="Antonio M."/>
            <person name="Oren A."/>
            <person name="Chaudhuri R.R."/>
            <person name="La Ragione R."/>
            <person name="Hildebrand F."/>
            <person name="Pallen M.J."/>
        </authorList>
    </citation>
    <scope>NUCLEOTIDE SEQUENCE</scope>
    <source>
        <strain evidence="2">ChiSxjej3B15-1167</strain>
    </source>
</reference>
<dbReference type="Proteomes" id="UP000886805">
    <property type="component" value="Unassembled WGS sequence"/>
</dbReference>
<dbReference type="AlphaFoldDB" id="A0A9D1X484"/>
<evidence type="ECO:0000259" key="1">
    <source>
        <dbReference type="Pfam" id="PF00483"/>
    </source>
</evidence>
<evidence type="ECO:0000313" key="2">
    <source>
        <dbReference type="EMBL" id="HIX72543.1"/>
    </source>
</evidence>